<dbReference type="InterPro" id="IPR006287">
    <property type="entry name" value="DJ-1"/>
</dbReference>
<dbReference type="Proteomes" id="UP000054078">
    <property type="component" value="Unassembled WGS sequence"/>
</dbReference>
<dbReference type="SUPFAM" id="SSF52317">
    <property type="entry name" value="Class I glutamine amidotransferase-like"/>
    <property type="match status" value="1"/>
</dbReference>
<protein>
    <submittedName>
        <fullName evidence="2">Glutamine amidotransferase</fullName>
    </submittedName>
</protein>
<evidence type="ECO:0000313" key="2">
    <source>
        <dbReference type="EMBL" id="KUH59552.1"/>
    </source>
</evidence>
<keyword evidence="2" id="KW-0808">Transferase</keyword>
<comment type="caution">
    <text evidence="2">The sequence shown here is derived from an EMBL/GenBank/DDBJ whole genome shotgun (WGS) entry which is preliminary data.</text>
</comment>
<dbReference type="Gene3D" id="3.40.50.880">
    <property type="match status" value="1"/>
</dbReference>
<keyword evidence="3" id="KW-1185">Reference proteome</keyword>
<proteinExistence type="predicted"/>
<dbReference type="EMBL" id="LOJF01000001">
    <property type="protein sequence ID" value="KUH59552.1"/>
    <property type="molecule type" value="Genomic_DNA"/>
</dbReference>
<dbReference type="PANTHER" id="PTHR48094">
    <property type="entry name" value="PROTEIN/NUCLEIC ACID DEGLYCASE DJ-1-RELATED"/>
    <property type="match status" value="1"/>
</dbReference>
<dbReference type="STRING" id="1299998.AUL39_04430"/>
<dbReference type="GO" id="GO:0005737">
    <property type="term" value="C:cytoplasm"/>
    <property type="evidence" value="ECO:0007669"/>
    <property type="project" value="TreeGrafter"/>
</dbReference>
<dbReference type="Pfam" id="PF01965">
    <property type="entry name" value="DJ-1_PfpI"/>
    <property type="match status" value="1"/>
</dbReference>
<dbReference type="InterPro" id="IPR029062">
    <property type="entry name" value="Class_I_gatase-like"/>
</dbReference>
<dbReference type="InterPro" id="IPR002818">
    <property type="entry name" value="DJ-1/PfpI"/>
</dbReference>
<dbReference type="InterPro" id="IPR050325">
    <property type="entry name" value="Prot/Nucl_acid_deglycase"/>
</dbReference>
<dbReference type="NCBIfam" id="TIGR01383">
    <property type="entry name" value="not_thiJ"/>
    <property type="match status" value="1"/>
</dbReference>
<dbReference type="AlphaFoldDB" id="A0A100YY10"/>
<reference evidence="2 3" key="1">
    <citation type="submission" date="2015-12" db="EMBL/GenBank/DDBJ databases">
        <title>Draft Genome Sequence of Olsenella scatoligenes SK9K4T; a Producer of 3-Methylindole- (skatole) and 4-Methylphenol- (p-cresol) Isolated from Pig Feces.</title>
        <authorList>
            <person name="Li X."/>
            <person name="Borg B."/>
            <person name="Canibe N."/>
        </authorList>
    </citation>
    <scope>NUCLEOTIDE SEQUENCE [LARGE SCALE GENOMIC DNA]</scope>
    <source>
        <strain evidence="2 3">SK9K4</strain>
    </source>
</reference>
<dbReference type="PANTHER" id="PTHR48094:SF12">
    <property type="entry name" value="PARKINSON DISEASE PROTEIN 7 HOMOLOG"/>
    <property type="match status" value="1"/>
</dbReference>
<gene>
    <name evidence="2" type="ORF">AUL39_04430</name>
</gene>
<dbReference type="GO" id="GO:0016740">
    <property type="term" value="F:transferase activity"/>
    <property type="evidence" value="ECO:0007669"/>
    <property type="project" value="UniProtKB-KW"/>
</dbReference>
<keyword evidence="2" id="KW-0315">Glutamine amidotransferase</keyword>
<sequence length="193" mass="20556">MFRQSTDKRVAVFVANGLEEIEGLTVVDLLFRAGIPTDTVSITPERTVTSSHQVTITCDRSIADEGFSFDDYDMLVLPGGMPGTLNLKACEPLTAAVMAFDQAGKGVAAICAAPSILAELGILTNRPATSNPNFQHVLVENGAILSEEPAVVDSNVITSKGMATAIPFGLEIVRWFLGDAAVEDLKPRIVLEH</sequence>
<evidence type="ECO:0000259" key="1">
    <source>
        <dbReference type="Pfam" id="PF01965"/>
    </source>
</evidence>
<accession>A0A100YY10</accession>
<evidence type="ECO:0000313" key="3">
    <source>
        <dbReference type="Proteomes" id="UP000054078"/>
    </source>
</evidence>
<name>A0A100YY10_TRASO</name>
<dbReference type="CDD" id="cd03135">
    <property type="entry name" value="GATase1_DJ-1"/>
    <property type="match status" value="1"/>
</dbReference>
<dbReference type="RefSeq" id="WP_059053971.1">
    <property type="nucleotide sequence ID" value="NZ_LOJF01000001.1"/>
</dbReference>
<organism evidence="2 3">
    <name type="scientific">Tractidigestivibacter scatoligenes</name>
    <name type="common">Olsenella scatoligenes</name>
    <dbReference type="NCBI Taxonomy" id="1299998"/>
    <lineage>
        <taxon>Bacteria</taxon>
        <taxon>Bacillati</taxon>
        <taxon>Actinomycetota</taxon>
        <taxon>Coriobacteriia</taxon>
        <taxon>Coriobacteriales</taxon>
        <taxon>Atopobiaceae</taxon>
        <taxon>Tractidigestivibacter</taxon>
    </lineage>
</organism>
<feature type="domain" description="DJ-1/PfpI" evidence="1">
    <location>
        <begin position="8"/>
        <end position="174"/>
    </location>
</feature>
<dbReference type="OrthoDB" id="9792284at2"/>